<feature type="domain" description="Secretion system C-terminal sorting" evidence="1">
    <location>
        <begin position="366"/>
        <end position="443"/>
    </location>
</feature>
<reference evidence="2 3" key="1">
    <citation type="submission" date="2020-11" db="EMBL/GenBank/DDBJ databases">
        <authorList>
            <person name="Kim M.K."/>
        </authorList>
    </citation>
    <scope>NUCLEOTIDE SEQUENCE [LARGE SCALE GENOMIC DNA]</scope>
    <source>
        <strain evidence="2 3">BT683</strain>
    </source>
</reference>
<evidence type="ECO:0000313" key="3">
    <source>
        <dbReference type="Proteomes" id="UP000597617"/>
    </source>
</evidence>
<keyword evidence="3" id="KW-1185">Reference proteome</keyword>
<dbReference type="InterPro" id="IPR015943">
    <property type="entry name" value="WD40/YVTN_repeat-like_dom_sf"/>
</dbReference>
<dbReference type="EMBL" id="JADQDQ010000003">
    <property type="protein sequence ID" value="MBF9237500.1"/>
    <property type="molecule type" value="Genomic_DNA"/>
</dbReference>
<dbReference type="RefSeq" id="WP_196281870.1">
    <property type="nucleotide sequence ID" value="NZ_JADQDQ010000003.1"/>
</dbReference>
<dbReference type="NCBIfam" id="TIGR04183">
    <property type="entry name" value="Por_Secre_tail"/>
    <property type="match status" value="1"/>
</dbReference>
<name>A0ABS0II69_9BACT</name>
<evidence type="ECO:0000259" key="1">
    <source>
        <dbReference type="Pfam" id="PF18962"/>
    </source>
</evidence>
<dbReference type="InterPro" id="IPR026444">
    <property type="entry name" value="Secre_tail"/>
</dbReference>
<gene>
    <name evidence="2" type="ORF">I2I05_08835</name>
</gene>
<comment type="caution">
    <text evidence="2">The sequence shown here is derived from an EMBL/GenBank/DDBJ whole genome shotgun (WGS) entry which is preliminary data.</text>
</comment>
<dbReference type="Pfam" id="PF18962">
    <property type="entry name" value="Por_Secre_tail"/>
    <property type="match status" value="1"/>
</dbReference>
<proteinExistence type="predicted"/>
<dbReference type="SUPFAM" id="SSF110296">
    <property type="entry name" value="Oligoxyloglucan reducing end-specific cellobiohydrolase"/>
    <property type="match status" value="1"/>
</dbReference>
<evidence type="ECO:0000313" key="2">
    <source>
        <dbReference type="EMBL" id="MBF9237500.1"/>
    </source>
</evidence>
<dbReference type="Gene3D" id="2.130.10.10">
    <property type="entry name" value="YVTN repeat-like/Quinoprotein amine dehydrogenase"/>
    <property type="match status" value="2"/>
</dbReference>
<dbReference type="Proteomes" id="UP000597617">
    <property type="component" value="Unassembled WGS sequence"/>
</dbReference>
<sequence>MIRDLKTVSSNIAWAVAEGADEDGRPNAFFVTKNAAGDEFRFGAVSAANGSAGFETANISAVGNSALVAVAATYPPGEAGGEILRTTNGGVSWTKVTTATQFASAQGGFCNFVHMFDANDGVALGDPTANTGYFEILRTTDGGVTWKRNSQANSPVPLPDEFGLVRSFFARGNTIWAGTATPEDVNSPARVLKSTDRGQTWSVSTPTTLLGSINRLAFKDDLNGIAYNLSADNGELTSVNVIRTADGGATWSPITPINTATGSFFWYDIDAVDGRYYSVGTRFPESATSVAEDFGSSYSTDGINWVNLSTGQPFLALDVIAGSGASSVVGYAGAATTEDGSGGIYKASNVLSATRNAALQGALSAYPNPSHSGVFQVSLGSVLKGNAQLSVVDALGRQVRVQALNATAIGSRQVNLDLSGQKAGLYTLQIRTDAGIATKKLVIE</sequence>
<dbReference type="CDD" id="cd15482">
    <property type="entry name" value="Sialidase_non-viral"/>
    <property type="match status" value="1"/>
</dbReference>
<organism evidence="2 3">
    <name type="scientific">Hymenobacter jeongseonensis</name>
    <dbReference type="NCBI Taxonomy" id="2791027"/>
    <lineage>
        <taxon>Bacteria</taxon>
        <taxon>Pseudomonadati</taxon>
        <taxon>Bacteroidota</taxon>
        <taxon>Cytophagia</taxon>
        <taxon>Cytophagales</taxon>
        <taxon>Hymenobacteraceae</taxon>
        <taxon>Hymenobacter</taxon>
    </lineage>
</organism>
<protein>
    <submittedName>
        <fullName evidence="2">T9SS type A sorting domain-containing protein</fullName>
    </submittedName>
</protein>
<accession>A0ABS0II69</accession>